<keyword evidence="1" id="KW-0732">Signal</keyword>
<dbReference type="Pfam" id="PF12836">
    <property type="entry name" value="HHH_3"/>
    <property type="match status" value="1"/>
</dbReference>
<evidence type="ECO:0000259" key="2">
    <source>
        <dbReference type="SMART" id="SM00278"/>
    </source>
</evidence>
<dbReference type="OrthoDB" id="7510573at2"/>
<accession>Q1N619</accession>
<evidence type="ECO:0000256" key="1">
    <source>
        <dbReference type="SAM" id="SignalP"/>
    </source>
</evidence>
<feature type="domain" description="Helix-hairpin-helix DNA-binding motif class 1" evidence="2">
    <location>
        <begin position="80"/>
        <end position="99"/>
    </location>
</feature>
<reference evidence="3 4" key="1">
    <citation type="submission" date="2006-03" db="EMBL/GenBank/DDBJ databases">
        <authorList>
            <person name="Pinhassi J."/>
            <person name="Pedros-Alio C."/>
            <person name="Ferriera S."/>
            <person name="Johnson J."/>
            <person name="Kravitz S."/>
            <person name="Halpern A."/>
            <person name="Remington K."/>
            <person name="Beeson K."/>
            <person name="Tran B."/>
            <person name="Rogers Y.-H."/>
            <person name="Friedman R."/>
            <person name="Venter J.C."/>
        </authorList>
    </citation>
    <scope>NUCLEOTIDE SEQUENCE [LARGE SCALE GENOMIC DNA]</scope>
    <source>
        <strain evidence="3 4">RED65</strain>
    </source>
</reference>
<feature type="chain" id="PRO_5004194883" evidence="1">
    <location>
        <begin position="25"/>
        <end position="104"/>
    </location>
</feature>
<dbReference type="PANTHER" id="PTHR21180:SF32">
    <property type="entry name" value="ENDONUCLEASE_EXONUCLEASE_PHOSPHATASE FAMILY DOMAIN-CONTAINING PROTEIN 1"/>
    <property type="match status" value="1"/>
</dbReference>
<dbReference type="HOGENOM" id="CLU_052011_4_2_6"/>
<evidence type="ECO:0000313" key="3">
    <source>
        <dbReference type="EMBL" id="EAT13773.1"/>
    </source>
</evidence>
<keyword evidence="4" id="KW-1185">Reference proteome</keyword>
<protein>
    <submittedName>
        <fullName evidence="3">DNA uptake protein and related DNA-binding protein</fullName>
    </submittedName>
</protein>
<organism evidence="3 4">
    <name type="scientific">Bermanella marisrubri</name>
    <dbReference type="NCBI Taxonomy" id="207949"/>
    <lineage>
        <taxon>Bacteria</taxon>
        <taxon>Pseudomonadati</taxon>
        <taxon>Pseudomonadota</taxon>
        <taxon>Gammaproteobacteria</taxon>
        <taxon>Oceanospirillales</taxon>
        <taxon>Oceanospirillaceae</taxon>
        <taxon>Bermanella</taxon>
    </lineage>
</organism>
<comment type="caution">
    <text evidence="3">The sequence shown here is derived from an EMBL/GenBank/DDBJ whole genome shotgun (WGS) entry which is preliminary data.</text>
</comment>
<dbReference type="Proteomes" id="UP000004263">
    <property type="component" value="Unassembled WGS sequence"/>
</dbReference>
<proteinExistence type="predicted"/>
<sequence length="104" mass="11555">MFIKRFASIVFVAFVSLFSFQVMAEPGHQQGSEQAAQQIETIDINTASAEQLTQLDNIGPNKAQAIIDYRESNGPFKDLEDLQNVKGIGSTTIHKNRDRMLVGQ</sequence>
<dbReference type="SUPFAM" id="SSF47781">
    <property type="entry name" value="RuvA domain 2-like"/>
    <property type="match status" value="1"/>
</dbReference>
<dbReference type="InterPro" id="IPR004509">
    <property type="entry name" value="Competence_ComEA_HhH"/>
</dbReference>
<dbReference type="GO" id="GO:0003677">
    <property type="term" value="F:DNA binding"/>
    <property type="evidence" value="ECO:0007669"/>
    <property type="project" value="UniProtKB-KW"/>
</dbReference>
<keyword evidence="3" id="KW-0238">DNA-binding</keyword>
<feature type="domain" description="Helix-hairpin-helix DNA-binding motif class 1" evidence="2">
    <location>
        <begin position="50"/>
        <end position="69"/>
    </location>
</feature>
<dbReference type="InterPro" id="IPR003583">
    <property type="entry name" value="Hlx-hairpin-Hlx_DNA-bd_motif"/>
</dbReference>
<dbReference type="GO" id="GO:0015628">
    <property type="term" value="P:protein secretion by the type II secretion system"/>
    <property type="evidence" value="ECO:0007669"/>
    <property type="project" value="TreeGrafter"/>
</dbReference>
<dbReference type="InterPro" id="IPR051675">
    <property type="entry name" value="Endo/Exo/Phosphatase_dom_1"/>
</dbReference>
<dbReference type="GO" id="GO:0006281">
    <property type="term" value="P:DNA repair"/>
    <property type="evidence" value="ECO:0007669"/>
    <property type="project" value="InterPro"/>
</dbReference>
<dbReference type="PANTHER" id="PTHR21180">
    <property type="entry name" value="ENDONUCLEASE/EXONUCLEASE/PHOSPHATASE FAMILY DOMAIN-CONTAINING PROTEIN 1"/>
    <property type="match status" value="1"/>
</dbReference>
<dbReference type="AlphaFoldDB" id="Q1N619"/>
<dbReference type="RefSeq" id="WP_007017194.1">
    <property type="nucleotide sequence ID" value="NZ_CH724113.1"/>
</dbReference>
<dbReference type="SMART" id="SM00278">
    <property type="entry name" value="HhH1"/>
    <property type="match status" value="2"/>
</dbReference>
<dbReference type="NCBIfam" id="TIGR00426">
    <property type="entry name" value="competence protein ComEA helix-hairpin-helix repeat region"/>
    <property type="match status" value="1"/>
</dbReference>
<dbReference type="Gene3D" id="1.10.150.280">
    <property type="entry name" value="AF1531-like domain"/>
    <property type="match status" value="1"/>
</dbReference>
<evidence type="ECO:0000313" key="4">
    <source>
        <dbReference type="Proteomes" id="UP000004263"/>
    </source>
</evidence>
<gene>
    <name evidence="3" type="ORF">RED65_10284</name>
</gene>
<dbReference type="GO" id="GO:0015627">
    <property type="term" value="C:type II protein secretion system complex"/>
    <property type="evidence" value="ECO:0007669"/>
    <property type="project" value="TreeGrafter"/>
</dbReference>
<dbReference type="EMBL" id="AAQH01000001">
    <property type="protein sequence ID" value="EAT13773.1"/>
    <property type="molecule type" value="Genomic_DNA"/>
</dbReference>
<feature type="signal peptide" evidence="1">
    <location>
        <begin position="1"/>
        <end position="24"/>
    </location>
</feature>
<dbReference type="InterPro" id="IPR010994">
    <property type="entry name" value="RuvA_2-like"/>
</dbReference>
<name>Q1N619_9GAMM</name>
<dbReference type="STRING" id="207949.RED65_10284"/>